<dbReference type="RefSeq" id="XP_024583292.1">
    <property type="nucleotide sequence ID" value="XM_024717832.1"/>
</dbReference>
<dbReference type="GO" id="GO:0020037">
    <property type="term" value="F:heme binding"/>
    <property type="evidence" value="ECO:0007669"/>
    <property type="project" value="InterPro"/>
</dbReference>
<dbReference type="STRING" id="4781.A0A0N7L7F4"/>
<dbReference type="GO" id="GO:0070301">
    <property type="term" value="P:cellular response to hydrogen peroxide"/>
    <property type="evidence" value="ECO:0007669"/>
    <property type="project" value="TreeGrafter"/>
</dbReference>
<evidence type="ECO:0000256" key="3">
    <source>
        <dbReference type="ARBA" id="ARBA00022617"/>
    </source>
</evidence>
<dbReference type="GO" id="GO:0005829">
    <property type="term" value="C:cytosol"/>
    <property type="evidence" value="ECO:0007669"/>
    <property type="project" value="TreeGrafter"/>
</dbReference>
<accession>A0A0N7L7F4</accession>
<keyword evidence="3" id="KW-0349">Heme</keyword>
<dbReference type="PANTHER" id="PTHR30555">
    <property type="entry name" value="HYDROPEROXIDASE I, BIFUNCTIONAL CATALASE-PEROXIDASE"/>
    <property type="match status" value="1"/>
</dbReference>
<evidence type="ECO:0000256" key="2">
    <source>
        <dbReference type="ARBA" id="ARBA00022559"/>
    </source>
</evidence>
<keyword evidence="2 7" id="KW-0575">Peroxidase</keyword>
<proteinExistence type="predicted"/>
<evidence type="ECO:0000313" key="8">
    <source>
        <dbReference type="Proteomes" id="UP000054928"/>
    </source>
</evidence>
<dbReference type="EMBL" id="CCYD01002371">
    <property type="protein sequence ID" value="CEG46923.1"/>
    <property type="molecule type" value="Genomic_DNA"/>
</dbReference>
<dbReference type="GO" id="GO:0046872">
    <property type="term" value="F:metal ion binding"/>
    <property type="evidence" value="ECO:0007669"/>
    <property type="project" value="UniProtKB-KW"/>
</dbReference>
<dbReference type="GO" id="GO:0004096">
    <property type="term" value="F:catalase activity"/>
    <property type="evidence" value="ECO:0007669"/>
    <property type="project" value="InterPro"/>
</dbReference>
<dbReference type="SUPFAM" id="SSF48113">
    <property type="entry name" value="Heme-dependent peroxidases"/>
    <property type="match status" value="1"/>
</dbReference>
<dbReference type="Proteomes" id="UP000054928">
    <property type="component" value="Unassembled WGS sequence"/>
</dbReference>
<evidence type="ECO:0000256" key="4">
    <source>
        <dbReference type="ARBA" id="ARBA00022723"/>
    </source>
</evidence>
<comment type="cofactor">
    <cofactor evidence="1">
        <name>heme b</name>
        <dbReference type="ChEBI" id="CHEBI:60344"/>
    </cofactor>
</comment>
<keyword evidence="6" id="KW-0408">Iron</keyword>
<evidence type="ECO:0000256" key="5">
    <source>
        <dbReference type="ARBA" id="ARBA00023002"/>
    </source>
</evidence>
<dbReference type="OrthoDB" id="129544at2759"/>
<keyword evidence="4" id="KW-0479">Metal-binding</keyword>
<keyword evidence="5" id="KW-0560">Oxidoreductase</keyword>
<name>A0A0N7L7F4_PLAHL</name>
<dbReference type="Gene3D" id="1.10.420.10">
    <property type="entry name" value="Peroxidase, domain 2"/>
    <property type="match status" value="1"/>
</dbReference>
<reference evidence="8" key="1">
    <citation type="submission" date="2014-09" db="EMBL/GenBank/DDBJ databases">
        <authorList>
            <person name="Sharma Rahul"/>
            <person name="Thines Marco"/>
        </authorList>
    </citation>
    <scope>NUCLEOTIDE SEQUENCE [LARGE SCALE GENOMIC DNA]</scope>
</reference>
<organism evidence="7 8">
    <name type="scientific">Plasmopara halstedii</name>
    <name type="common">Downy mildew of sunflower</name>
    <dbReference type="NCBI Taxonomy" id="4781"/>
    <lineage>
        <taxon>Eukaryota</taxon>
        <taxon>Sar</taxon>
        <taxon>Stramenopiles</taxon>
        <taxon>Oomycota</taxon>
        <taxon>Peronosporomycetes</taxon>
        <taxon>Peronosporales</taxon>
        <taxon>Peronosporaceae</taxon>
        <taxon>Plasmopara</taxon>
    </lineage>
</organism>
<dbReference type="GeneID" id="36398648"/>
<evidence type="ECO:0000256" key="6">
    <source>
        <dbReference type="ARBA" id="ARBA00023004"/>
    </source>
</evidence>
<dbReference type="InterPro" id="IPR010255">
    <property type="entry name" value="Haem_peroxidase_sf"/>
</dbReference>
<evidence type="ECO:0000313" key="7">
    <source>
        <dbReference type="EMBL" id="CEG46923.1"/>
    </source>
</evidence>
<sequence>MQFWLRILGVSPEEAVALAGRPRSVVLQKTLGFSGSYSNNSTMLSNEYFTVLLTESWTAVSAKEFKATNKDIYMLDTDLALLEAPELKIWVEKFAKDEMAFKKVLSSAWHKVMTADHFRADSY</sequence>
<dbReference type="AlphaFoldDB" id="A0A0N7L7F4"/>
<evidence type="ECO:0000256" key="1">
    <source>
        <dbReference type="ARBA" id="ARBA00001970"/>
    </source>
</evidence>
<keyword evidence="8" id="KW-1185">Reference proteome</keyword>
<dbReference type="PANTHER" id="PTHR30555:SF0">
    <property type="entry name" value="CATALASE-PEROXIDASE"/>
    <property type="match status" value="1"/>
</dbReference>
<dbReference type="GO" id="GO:0042744">
    <property type="term" value="P:hydrogen peroxide catabolic process"/>
    <property type="evidence" value="ECO:0007669"/>
    <property type="project" value="TreeGrafter"/>
</dbReference>
<protein>
    <submittedName>
        <fullName evidence="7">Catalase peroxidase hpi</fullName>
    </submittedName>
</protein>
<dbReference type="InterPro" id="IPR000763">
    <property type="entry name" value="Catalase_peroxidase"/>
</dbReference>